<feature type="coiled-coil region" evidence="3">
    <location>
        <begin position="8"/>
        <end position="76"/>
    </location>
</feature>
<comment type="caution">
    <text evidence="6">The sequence shown here is derived from an EMBL/GenBank/DDBJ whole genome shotgun (WGS) entry which is preliminary data.</text>
</comment>
<sequence length="532" mass="61316">MSTKNSFQENLINLIEEITNKLKKVKNSLNGLKKLEPLYKDSSVPEQELMNFVFEKKNHRNQIKKLTQTKNEIEEFLDSICDKGTVSQDFSTDDPSFIKVISGDLVVIYQTEAENAYVKLKSINKPTKGYLPTNVLSIDVVQVSDFDSLSSKIDQFKQILIDMEKKESNLNNRKLSPKTISSIYSFDAGNDDELTISENEKLILIEHREGGWSYVENLKGQKGIVPTSYLNLQVDSSNPNSEMIVLFSFDSENPDELTIVENEVVSVIEVKGDWTKVKNIKGDIGIVPTNYLQPKINTQTDSIDNNSNKDKSNADILEEKEDGWLLVGEKNQNSQEDFSPGNYFLVLENYEKADSDEISLQKNSKVKFVSNQGNGWCTVEFEGKTGLFPITYLELIREDLKPKKVDQKAKKMEQKTKKMEQKQKIQEQKQKQQEQKQKQKQQKIQNKPQSKDEIIKNLQNKVNELSDQIEQINQLRKLEIQFLTTQQQEKQSIIDSKESEILELKKKVETLEQENRKFKSLIEKLPPNQKIK</sequence>
<evidence type="ECO:0000256" key="4">
    <source>
        <dbReference type="SAM" id="MobiDB-lite"/>
    </source>
</evidence>
<organism evidence="6 7">
    <name type="scientific">Anaeramoeba ignava</name>
    <name type="common">Anaerobic marine amoeba</name>
    <dbReference type="NCBI Taxonomy" id="1746090"/>
    <lineage>
        <taxon>Eukaryota</taxon>
        <taxon>Metamonada</taxon>
        <taxon>Anaeramoebidae</taxon>
        <taxon>Anaeramoeba</taxon>
    </lineage>
</organism>
<dbReference type="Gene3D" id="2.30.30.40">
    <property type="entry name" value="SH3 Domains"/>
    <property type="match status" value="3"/>
</dbReference>
<evidence type="ECO:0000256" key="3">
    <source>
        <dbReference type="SAM" id="Coils"/>
    </source>
</evidence>
<feature type="region of interest" description="Disordered" evidence="4">
    <location>
        <begin position="404"/>
        <end position="453"/>
    </location>
</feature>
<dbReference type="AlphaFoldDB" id="A0A9Q0LS71"/>
<gene>
    <name evidence="6" type="ORF">M0811_05824</name>
</gene>
<dbReference type="Proteomes" id="UP001149090">
    <property type="component" value="Unassembled WGS sequence"/>
</dbReference>
<dbReference type="Pfam" id="PF14604">
    <property type="entry name" value="SH3_9"/>
    <property type="match status" value="1"/>
</dbReference>
<dbReference type="OrthoDB" id="5971719at2759"/>
<dbReference type="PANTHER" id="PTHR15735:SF21">
    <property type="entry name" value="PROTEIN NERVOUS WRECK"/>
    <property type="match status" value="1"/>
</dbReference>
<dbReference type="Pfam" id="PF00018">
    <property type="entry name" value="SH3_1"/>
    <property type="match status" value="2"/>
</dbReference>
<protein>
    <submittedName>
        <fullName evidence="6">Cdc42-interacting protein 4 isoform b</fullName>
    </submittedName>
</protein>
<dbReference type="PROSITE" id="PS50002">
    <property type="entry name" value="SH3"/>
    <property type="match status" value="3"/>
</dbReference>
<name>A0A9Q0LS71_ANAIG</name>
<feature type="domain" description="SH3" evidence="5">
    <location>
        <begin position="238"/>
        <end position="297"/>
    </location>
</feature>
<dbReference type="OMA" id="MIDTSQK"/>
<dbReference type="PANTHER" id="PTHR15735">
    <property type="entry name" value="FCH AND DOUBLE SH3 DOMAINS PROTEIN"/>
    <property type="match status" value="1"/>
</dbReference>
<evidence type="ECO:0000256" key="2">
    <source>
        <dbReference type="PROSITE-ProRule" id="PRU00192"/>
    </source>
</evidence>
<accession>A0A9Q0LS71</accession>
<reference evidence="6" key="1">
    <citation type="submission" date="2022-10" db="EMBL/GenBank/DDBJ databases">
        <title>Novel sulphate-reducing endosymbionts in the free-living metamonad Anaeramoeba.</title>
        <authorList>
            <person name="Jerlstrom-Hultqvist J."/>
            <person name="Cepicka I."/>
            <person name="Gallot-Lavallee L."/>
            <person name="Salas-Leiva D."/>
            <person name="Curtis B.A."/>
            <person name="Zahonova K."/>
            <person name="Pipaliya S."/>
            <person name="Dacks J."/>
            <person name="Roger A.J."/>
        </authorList>
    </citation>
    <scope>NUCLEOTIDE SEQUENCE</scope>
    <source>
        <strain evidence="6">BMAN</strain>
    </source>
</reference>
<keyword evidence="3" id="KW-0175">Coiled coil</keyword>
<dbReference type="InterPro" id="IPR036028">
    <property type="entry name" value="SH3-like_dom_sf"/>
</dbReference>
<evidence type="ECO:0000256" key="1">
    <source>
        <dbReference type="ARBA" id="ARBA00022443"/>
    </source>
</evidence>
<evidence type="ECO:0000259" key="5">
    <source>
        <dbReference type="PROSITE" id="PS50002"/>
    </source>
</evidence>
<feature type="domain" description="SH3" evidence="5">
    <location>
        <begin position="175"/>
        <end position="235"/>
    </location>
</feature>
<keyword evidence="7" id="KW-1185">Reference proteome</keyword>
<dbReference type="SUPFAM" id="SSF50044">
    <property type="entry name" value="SH3-domain"/>
    <property type="match status" value="3"/>
</dbReference>
<dbReference type="InterPro" id="IPR001452">
    <property type="entry name" value="SH3_domain"/>
</dbReference>
<proteinExistence type="predicted"/>
<feature type="compositionally biased region" description="Basic and acidic residues" evidence="4">
    <location>
        <begin position="404"/>
        <end position="437"/>
    </location>
</feature>
<dbReference type="CDD" id="cd00174">
    <property type="entry name" value="SH3"/>
    <property type="match status" value="1"/>
</dbReference>
<dbReference type="SMART" id="SM00326">
    <property type="entry name" value="SH3"/>
    <property type="match status" value="3"/>
</dbReference>
<keyword evidence="1 2" id="KW-0728">SH3 domain</keyword>
<feature type="domain" description="SH3" evidence="5">
    <location>
        <begin position="339"/>
        <end position="398"/>
    </location>
</feature>
<evidence type="ECO:0000313" key="6">
    <source>
        <dbReference type="EMBL" id="KAJ5077725.1"/>
    </source>
</evidence>
<evidence type="ECO:0000313" key="7">
    <source>
        <dbReference type="Proteomes" id="UP001149090"/>
    </source>
</evidence>
<dbReference type="EMBL" id="JAPDFW010000057">
    <property type="protein sequence ID" value="KAJ5077725.1"/>
    <property type="molecule type" value="Genomic_DNA"/>
</dbReference>